<sequence length="38" mass="4456">MHQVLLLGALIWIWTSALVTPPNRHRLTGRIKETFRDD</sequence>
<organism evidence="1 2">
    <name type="scientific">Streptomyces chrestomyceticus JCM 4735</name>
    <dbReference type="NCBI Taxonomy" id="1306181"/>
    <lineage>
        <taxon>Bacteria</taxon>
        <taxon>Bacillati</taxon>
        <taxon>Actinomycetota</taxon>
        <taxon>Actinomycetes</taxon>
        <taxon>Kitasatosporales</taxon>
        <taxon>Streptomycetaceae</taxon>
        <taxon>Streptomyces</taxon>
    </lineage>
</organism>
<comment type="caution">
    <text evidence="1">The sequence shown here is derived from an EMBL/GenBank/DDBJ whole genome shotgun (WGS) entry which is preliminary data.</text>
</comment>
<dbReference type="AlphaFoldDB" id="A0A7U9PZ14"/>
<accession>A0A7U9PZ14</accession>
<evidence type="ECO:0000313" key="2">
    <source>
        <dbReference type="Proteomes" id="UP000287830"/>
    </source>
</evidence>
<name>A0A7U9PZ14_9ACTN</name>
<proteinExistence type="predicted"/>
<gene>
    <name evidence="1" type="ORF">OEIGOIKO_05812</name>
</gene>
<protein>
    <submittedName>
        <fullName evidence="1">Uncharacterized protein</fullName>
    </submittedName>
</protein>
<reference evidence="1 2" key="1">
    <citation type="submission" date="2018-11" db="EMBL/GenBank/DDBJ databases">
        <title>Whole genome sequence of Streptomyces chrestomyceticus NBRC 13444(T).</title>
        <authorList>
            <person name="Komaki H."/>
            <person name="Tamura T."/>
        </authorList>
    </citation>
    <scope>NUCLEOTIDE SEQUENCE [LARGE SCALE GENOMIC DNA]</scope>
    <source>
        <strain evidence="1 2">NBRC 13444</strain>
    </source>
</reference>
<dbReference type="EMBL" id="BHZC01000001">
    <property type="protein sequence ID" value="GCD38002.1"/>
    <property type="molecule type" value="Genomic_DNA"/>
</dbReference>
<evidence type="ECO:0000313" key="1">
    <source>
        <dbReference type="EMBL" id="GCD38002.1"/>
    </source>
</evidence>
<dbReference type="Proteomes" id="UP000287830">
    <property type="component" value="Unassembled WGS sequence"/>
</dbReference>